<evidence type="ECO:0000259" key="4">
    <source>
        <dbReference type="Pfam" id="PF25549"/>
    </source>
</evidence>
<keyword evidence="1" id="KW-0472">Membrane</keyword>
<evidence type="ECO:0000256" key="1">
    <source>
        <dbReference type="SAM" id="Phobius"/>
    </source>
</evidence>
<gene>
    <name evidence="5" type="ORF">HZZ10_05205</name>
</gene>
<evidence type="ECO:0000313" key="6">
    <source>
        <dbReference type="Proteomes" id="UP000561011"/>
    </source>
</evidence>
<keyword evidence="1" id="KW-0812">Transmembrane</keyword>
<feature type="domain" description="SpaA-like prealbumin fold" evidence="3">
    <location>
        <begin position="449"/>
        <end position="528"/>
    </location>
</feature>
<dbReference type="InterPro" id="IPR057687">
    <property type="entry name" value="DUF7927"/>
</dbReference>
<reference evidence="5 6" key="1">
    <citation type="submission" date="2020-07" db="EMBL/GenBank/DDBJ databases">
        <title>MOT database genomes.</title>
        <authorList>
            <person name="Joseph S."/>
            <person name="Aduse-Opoku J."/>
            <person name="Hashim A."/>
            <person name="Wade W."/>
            <person name="Curtis M."/>
        </authorList>
    </citation>
    <scope>NUCLEOTIDE SEQUENCE [LARGE SCALE GENOMIC DNA]</scope>
    <source>
        <strain evidence="5 6">DSM 100099</strain>
    </source>
</reference>
<dbReference type="InterPro" id="IPR047589">
    <property type="entry name" value="DUF11_rpt"/>
</dbReference>
<evidence type="ECO:0000259" key="2">
    <source>
        <dbReference type="Pfam" id="PF01345"/>
    </source>
</evidence>
<comment type="caution">
    <text evidence="5">The sequence shown here is derived from an EMBL/GenBank/DDBJ whole genome shotgun (WGS) entry which is preliminary data.</text>
</comment>
<keyword evidence="6" id="KW-1185">Reference proteome</keyword>
<evidence type="ECO:0000313" key="5">
    <source>
        <dbReference type="EMBL" id="NYS92925.1"/>
    </source>
</evidence>
<organism evidence="5 6">
    <name type="scientific">Sanguibacter inulinus</name>
    <dbReference type="NCBI Taxonomy" id="60922"/>
    <lineage>
        <taxon>Bacteria</taxon>
        <taxon>Bacillati</taxon>
        <taxon>Actinomycetota</taxon>
        <taxon>Actinomycetes</taxon>
        <taxon>Micrococcales</taxon>
        <taxon>Sanguibacteraceae</taxon>
        <taxon>Sanguibacter</taxon>
    </lineage>
</organism>
<dbReference type="Gene3D" id="2.60.40.10">
    <property type="entry name" value="Immunoglobulins"/>
    <property type="match status" value="1"/>
</dbReference>
<dbReference type="EMBL" id="JACBYE010000008">
    <property type="protein sequence ID" value="NYS92925.1"/>
    <property type="molecule type" value="Genomic_DNA"/>
</dbReference>
<dbReference type="Pfam" id="PF25549">
    <property type="entry name" value="DUF7927"/>
    <property type="match status" value="1"/>
</dbReference>
<accession>A0A853EQP0</accession>
<dbReference type="NCBIfam" id="TIGR01451">
    <property type="entry name" value="B_ant_repeat"/>
    <property type="match status" value="1"/>
</dbReference>
<dbReference type="InterPro" id="IPR041033">
    <property type="entry name" value="SpaA_PFL_dom_1"/>
</dbReference>
<dbReference type="GO" id="GO:0005975">
    <property type="term" value="P:carbohydrate metabolic process"/>
    <property type="evidence" value="ECO:0007669"/>
    <property type="project" value="UniProtKB-ARBA"/>
</dbReference>
<dbReference type="Proteomes" id="UP000561011">
    <property type="component" value="Unassembled WGS sequence"/>
</dbReference>
<dbReference type="InterPro" id="IPR001434">
    <property type="entry name" value="OmcB-like_DUF11"/>
</dbReference>
<proteinExistence type="predicted"/>
<sequence>MTFERPTVDPILWVATGLFGPVPNADNLRPQCYLTWQDVAIAGIDGTAPDGQRLELVSTADSVKAFDGGTVVYDFESDPANCRAVLDSPAGYAGVQVTGLVSSVTLRLDHVVKITALDASGNHSSNTLAQPRFSLTTSADVVDLAVSTAAPATVSPGETFEWTLEATNVGPSASHGLIVADVVPEEVAEVVLVDAPEGCVLDGRDLSCAVAPPGWTVSQDAAMATLANLSGGDPSAVGEVLGDGESFGPITLRGTAPVTPGAEIVTTASVSGVDSDLDLTNNTAQTLTTVSAADWSVAKAVTSSGDTTYPSPGDTLTYTVTATSTTGDVADVVLTDDLTDVLAHADLVPGSVRYTVGSEPGEQLADPTAQDPVVVVGPTSLSAGSTATLSYSVVVHDDAWSTVLANTVTATGSTPPSTCAAGSSSLDPACSTSTTTTARLELLKQGEVNDELVALDGAAFEVVADVEGTLGEVVDSLPVSPVADAPGAFEIPGIAPGTYWLRETVAPPGHELLATAVRFDVAADGTVTLPDPASAPQVAASGGQLTVTDVPTFHMPETGSAGAGRLVTVGLLLLAGAVAATAVLGPRSHPLSLTTLRKRRR</sequence>
<protein>
    <submittedName>
        <fullName evidence="5">Prealbumin-like fold domain-containing protein</fullName>
    </submittedName>
</protein>
<dbReference type="Pfam" id="PF01345">
    <property type="entry name" value="DUF11"/>
    <property type="match status" value="1"/>
</dbReference>
<dbReference type="Pfam" id="PF17802">
    <property type="entry name" value="SpaA"/>
    <property type="match status" value="1"/>
</dbReference>
<name>A0A853EQP0_9MICO</name>
<feature type="domain" description="DUF11" evidence="2">
    <location>
        <begin position="143"/>
        <end position="286"/>
    </location>
</feature>
<dbReference type="RefSeq" id="WP_179912696.1">
    <property type="nucleotide sequence ID" value="NZ_JACBYE010000008.1"/>
</dbReference>
<dbReference type="AlphaFoldDB" id="A0A853EQP0"/>
<feature type="transmembrane region" description="Helical" evidence="1">
    <location>
        <begin position="563"/>
        <end position="584"/>
    </location>
</feature>
<dbReference type="InterPro" id="IPR013783">
    <property type="entry name" value="Ig-like_fold"/>
</dbReference>
<keyword evidence="1" id="KW-1133">Transmembrane helix</keyword>
<evidence type="ECO:0000259" key="3">
    <source>
        <dbReference type="Pfam" id="PF17802"/>
    </source>
</evidence>
<dbReference type="Gene3D" id="2.60.40.740">
    <property type="match status" value="1"/>
</dbReference>
<feature type="domain" description="DUF7927" evidence="4">
    <location>
        <begin position="297"/>
        <end position="430"/>
    </location>
</feature>